<dbReference type="PIRSF" id="PIRSF000190">
    <property type="entry name" value="Pyd_amn-ph_oxd"/>
    <property type="match status" value="1"/>
</dbReference>
<organism evidence="8 9">
    <name type="scientific">Actinoplanes regularis</name>
    <dbReference type="NCBI Taxonomy" id="52697"/>
    <lineage>
        <taxon>Bacteria</taxon>
        <taxon>Bacillati</taxon>
        <taxon>Actinomycetota</taxon>
        <taxon>Actinomycetes</taxon>
        <taxon>Micromonosporales</taxon>
        <taxon>Micromonosporaceae</taxon>
        <taxon>Actinoplanes</taxon>
    </lineage>
</organism>
<feature type="domain" description="Pyridoxamine 5'-phosphate oxidase N-terminal" evidence="6">
    <location>
        <begin position="40"/>
        <end position="154"/>
    </location>
</feature>
<dbReference type="OrthoDB" id="9780392at2"/>
<dbReference type="InterPro" id="IPR019576">
    <property type="entry name" value="Pyridoxamine_oxidase_dimer_C"/>
</dbReference>
<evidence type="ECO:0000259" key="7">
    <source>
        <dbReference type="Pfam" id="PF10590"/>
    </source>
</evidence>
<reference evidence="8 9" key="1">
    <citation type="submission" date="2017-06" db="EMBL/GenBank/DDBJ databases">
        <authorList>
            <person name="Kim H.J."/>
            <person name="Triplett B.A."/>
        </authorList>
    </citation>
    <scope>NUCLEOTIDE SEQUENCE [LARGE SCALE GENOMIC DNA]</scope>
    <source>
        <strain evidence="8 9">DSM 43151</strain>
    </source>
</reference>
<protein>
    <submittedName>
        <fullName evidence="8">Pyridoxamine 5'-phosphate oxidase</fullName>
    </submittedName>
</protein>
<evidence type="ECO:0000256" key="3">
    <source>
        <dbReference type="ARBA" id="ARBA00022643"/>
    </source>
</evidence>
<sequence length="217" mass="24108">MGNVSWLSRSLPIMAGELPRFDLGYVPAEPRELFLRWFGEAVAAGVGEPHVMSLCTVDEDALPDVRVLVLRELDERGWHFATDRNSDKGRQLAANPAAALGFHWREQGRQVRVRGRVVDLGEAAATADFLSRSPRSRLASMIGAQSGVIADPAAEERAWSEAEERLAADPGFVPASHAVYAVDPVSVEFWQGDPGRRHVRLRYRRSAEVWIQEQLRG</sequence>
<dbReference type="RefSeq" id="WP_089292256.1">
    <property type="nucleotide sequence ID" value="NZ_BOMU01000025.1"/>
</dbReference>
<keyword evidence="4" id="KW-0560">Oxidoreductase</keyword>
<keyword evidence="9" id="KW-1185">Reference proteome</keyword>
<dbReference type="InterPro" id="IPR000659">
    <property type="entry name" value="Pyridox_Oxase"/>
</dbReference>
<dbReference type="InterPro" id="IPR011576">
    <property type="entry name" value="Pyridox_Oxase_N"/>
</dbReference>
<comment type="cofactor">
    <cofactor evidence="5">
        <name>FMN</name>
        <dbReference type="ChEBI" id="CHEBI:58210"/>
    </cofactor>
    <text evidence="5">Binds 1 FMN per subunit.</text>
</comment>
<dbReference type="PANTHER" id="PTHR10851:SF0">
    <property type="entry name" value="PYRIDOXINE-5'-PHOSPHATE OXIDASE"/>
    <property type="match status" value="1"/>
</dbReference>
<comment type="similarity">
    <text evidence="1">Belongs to the pyridoxamine 5'-phosphate oxidase family.</text>
</comment>
<evidence type="ECO:0000256" key="1">
    <source>
        <dbReference type="ARBA" id="ARBA00007301"/>
    </source>
</evidence>
<keyword evidence="2" id="KW-0285">Flavoprotein</keyword>
<feature type="binding site" evidence="5">
    <location>
        <begin position="145"/>
        <end position="146"/>
    </location>
    <ligand>
        <name>FMN</name>
        <dbReference type="ChEBI" id="CHEBI:58210"/>
    </ligand>
</feature>
<dbReference type="Pfam" id="PF10590">
    <property type="entry name" value="PNP_phzG_C"/>
    <property type="match status" value="1"/>
</dbReference>
<feature type="binding site" evidence="5">
    <location>
        <position position="190"/>
    </location>
    <ligand>
        <name>FMN</name>
        <dbReference type="ChEBI" id="CHEBI:58210"/>
    </ligand>
</feature>
<dbReference type="Proteomes" id="UP000198415">
    <property type="component" value="Unassembled WGS sequence"/>
</dbReference>
<dbReference type="Gene3D" id="2.30.110.10">
    <property type="entry name" value="Electron Transport, Fmn-binding Protein, Chain A"/>
    <property type="match status" value="1"/>
</dbReference>
<dbReference type="NCBIfam" id="NF004231">
    <property type="entry name" value="PRK05679.1"/>
    <property type="match status" value="1"/>
</dbReference>
<keyword evidence="3 5" id="KW-0288">FMN</keyword>
<proteinExistence type="inferred from homology"/>
<dbReference type="GO" id="GO:0004733">
    <property type="term" value="F:pyridoxamine phosphate oxidase activity"/>
    <property type="evidence" value="ECO:0007669"/>
    <property type="project" value="InterPro"/>
</dbReference>
<feature type="binding site" evidence="5">
    <location>
        <position position="110"/>
    </location>
    <ligand>
        <name>FMN</name>
        <dbReference type="ChEBI" id="CHEBI:58210"/>
    </ligand>
</feature>
<dbReference type="GO" id="GO:0008615">
    <property type="term" value="P:pyridoxine biosynthetic process"/>
    <property type="evidence" value="ECO:0007669"/>
    <property type="project" value="InterPro"/>
</dbReference>
<feature type="binding site" evidence="5">
    <location>
        <position position="200"/>
    </location>
    <ligand>
        <name>FMN</name>
        <dbReference type="ChEBI" id="CHEBI:58210"/>
    </ligand>
</feature>
<name>A0A238WF75_9ACTN</name>
<dbReference type="EMBL" id="FZNR01000002">
    <property type="protein sequence ID" value="SNR44914.1"/>
    <property type="molecule type" value="Genomic_DNA"/>
</dbReference>
<evidence type="ECO:0000256" key="4">
    <source>
        <dbReference type="ARBA" id="ARBA00023002"/>
    </source>
</evidence>
<dbReference type="InterPro" id="IPR012349">
    <property type="entry name" value="Split_barrel_FMN-bd"/>
</dbReference>
<dbReference type="Pfam" id="PF01243">
    <property type="entry name" value="PNPOx_N"/>
    <property type="match status" value="1"/>
</dbReference>
<evidence type="ECO:0000313" key="9">
    <source>
        <dbReference type="Proteomes" id="UP000198415"/>
    </source>
</evidence>
<dbReference type="GO" id="GO:0010181">
    <property type="term" value="F:FMN binding"/>
    <property type="evidence" value="ECO:0007669"/>
    <property type="project" value="InterPro"/>
</dbReference>
<feature type="domain" description="Pyridoxine 5'-phosphate oxidase dimerisation C-terminal" evidence="7">
    <location>
        <begin position="179"/>
        <end position="215"/>
    </location>
</feature>
<gene>
    <name evidence="8" type="ORF">SAMN06264365_102460</name>
</gene>
<evidence type="ECO:0000256" key="5">
    <source>
        <dbReference type="PIRSR" id="PIRSR000190-2"/>
    </source>
</evidence>
<dbReference type="SUPFAM" id="SSF50475">
    <property type="entry name" value="FMN-binding split barrel"/>
    <property type="match status" value="1"/>
</dbReference>
<evidence type="ECO:0000313" key="8">
    <source>
        <dbReference type="EMBL" id="SNR44914.1"/>
    </source>
</evidence>
<evidence type="ECO:0000259" key="6">
    <source>
        <dbReference type="Pfam" id="PF01243"/>
    </source>
</evidence>
<accession>A0A238WF75</accession>
<feature type="binding site" evidence="5">
    <location>
        <position position="88"/>
    </location>
    <ligand>
        <name>FMN</name>
        <dbReference type="ChEBI" id="CHEBI:58210"/>
    </ligand>
</feature>
<dbReference type="AlphaFoldDB" id="A0A238WF75"/>
<evidence type="ECO:0000256" key="2">
    <source>
        <dbReference type="ARBA" id="ARBA00022630"/>
    </source>
</evidence>
<dbReference type="PANTHER" id="PTHR10851">
    <property type="entry name" value="PYRIDOXINE-5-PHOSPHATE OXIDASE"/>
    <property type="match status" value="1"/>
</dbReference>